<evidence type="ECO:0000256" key="1">
    <source>
        <dbReference type="ARBA" id="ARBA00004225"/>
    </source>
</evidence>
<feature type="transmembrane region" description="Helical" evidence="9">
    <location>
        <begin position="65"/>
        <end position="85"/>
    </location>
</feature>
<accession>A0A2G9UUY3</accession>
<name>A0A2G9UUY3_TELCI</name>
<dbReference type="PANTHER" id="PTHR11153:SF14">
    <property type="entry name" value="SIDEROFLEXIN-2"/>
    <property type="match status" value="1"/>
</dbReference>
<dbReference type="GO" id="GO:0140300">
    <property type="term" value="P:serine import into mitochondrion"/>
    <property type="evidence" value="ECO:0007669"/>
    <property type="project" value="TreeGrafter"/>
</dbReference>
<keyword evidence="4 9" id="KW-0812">Transmembrane</keyword>
<evidence type="ECO:0000256" key="3">
    <source>
        <dbReference type="ARBA" id="ARBA00022448"/>
    </source>
</evidence>
<dbReference type="InterPro" id="IPR004686">
    <property type="entry name" value="Mtc"/>
</dbReference>
<dbReference type="Proteomes" id="UP000230423">
    <property type="component" value="Unassembled WGS sequence"/>
</dbReference>
<keyword evidence="3" id="KW-0813">Transport</keyword>
<keyword evidence="7" id="KW-0496">Mitochondrion</keyword>
<keyword evidence="6 9" id="KW-1133">Transmembrane helix</keyword>
<evidence type="ECO:0000256" key="5">
    <source>
        <dbReference type="ARBA" id="ARBA00022970"/>
    </source>
</evidence>
<evidence type="ECO:0000313" key="11">
    <source>
        <dbReference type="Proteomes" id="UP000230423"/>
    </source>
</evidence>
<sequence length="120" mass="13506">MAVMDENGVVVGTSRAAAAKAISLVVISRNVLVAPCMILTPIIMERLEKVAWFKRHIRRLNIPTQLFLTFVIYGAMVPVGCALFPQQNSIKLSTLKRLEPEAYERLKDVKCDRVYFNKGL</sequence>
<dbReference type="EMBL" id="KZ345437">
    <property type="protein sequence ID" value="PIO73532.1"/>
    <property type="molecule type" value="Genomic_DNA"/>
</dbReference>
<comment type="subcellular location">
    <subcellularLocation>
        <location evidence="1">Mitochondrion membrane</location>
        <topology evidence="1">Multi-pass membrane protein</topology>
    </subcellularLocation>
</comment>
<keyword evidence="8 9" id="KW-0472">Membrane</keyword>
<keyword evidence="11" id="KW-1185">Reference proteome</keyword>
<evidence type="ECO:0000256" key="2">
    <source>
        <dbReference type="ARBA" id="ARBA00005974"/>
    </source>
</evidence>
<dbReference type="GO" id="GO:0015075">
    <property type="term" value="F:monoatomic ion transmembrane transporter activity"/>
    <property type="evidence" value="ECO:0007669"/>
    <property type="project" value="InterPro"/>
</dbReference>
<evidence type="ECO:0000256" key="4">
    <source>
        <dbReference type="ARBA" id="ARBA00022692"/>
    </source>
</evidence>
<dbReference type="OrthoDB" id="6608471at2759"/>
<dbReference type="Pfam" id="PF03820">
    <property type="entry name" value="SFXNs"/>
    <property type="match status" value="1"/>
</dbReference>
<evidence type="ECO:0000256" key="9">
    <source>
        <dbReference type="SAM" id="Phobius"/>
    </source>
</evidence>
<evidence type="ECO:0000313" key="10">
    <source>
        <dbReference type="EMBL" id="PIO73532.1"/>
    </source>
</evidence>
<dbReference type="PANTHER" id="PTHR11153">
    <property type="entry name" value="SIDEROFLEXIN"/>
    <property type="match status" value="1"/>
</dbReference>
<proteinExistence type="inferred from homology"/>
<evidence type="ECO:0000256" key="6">
    <source>
        <dbReference type="ARBA" id="ARBA00022989"/>
    </source>
</evidence>
<feature type="transmembrane region" description="Helical" evidence="9">
    <location>
        <begin position="21"/>
        <end position="44"/>
    </location>
</feature>
<evidence type="ECO:0000256" key="7">
    <source>
        <dbReference type="ARBA" id="ARBA00023128"/>
    </source>
</evidence>
<gene>
    <name evidence="10" type="ORF">TELCIR_04494</name>
</gene>
<organism evidence="10 11">
    <name type="scientific">Teladorsagia circumcincta</name>
    <name type="common">Brown stomach worm</name>
    <name type="synonym">Ostertagia circumcincta</name>
    <dbReference type="NCBI Taxonomy" id="45464"/>
    <lineage>
        <taxon>Eukaryota</taxon>
        <taxon>Metazoa</taxon>
        <taxon>Ecdysozoa</taxon>
        <taxon>Nematoda</taxon>
        <taxon>Chromadorea</taxon>
        <taxon>Rhabditida</taxon>
        <taxon>Rhabditina</taxon>
        <taxon>Rhabditomorpha</taxon>
        <taxon>Strongyloidea</taxon>
        <taxon>Trichostrongylidae</taxon>
        <taxon>Teladorsagia</taxon>
    </lineage>
</organism>
<dbReference type="AlphaFoldDB" id="A0A2G9UUY3"/>
<reference evidence="10 11" key="1">
    <citation type="submission" date="2015-09" db="EMBL/GenBank/DDBJ databases">
        <title>Draft genome of the parasitic nematode Teladorsagia circumcincta isolate WARC Sus (inbred).</title>
        <authorList>
            <person name="Mitreva M."/>
        </authorList>
    </citation>
    <scope>NUCLEOTIDE SEQUENCE [LARGE SCALE GENOMIC DNA]</scope>
    <source>
        <strain evidence="10 11">S</strain>
    </source>
</reference>
<dbReference type="GO" id="GO:0005743">
    <property type="term" value="C:mitochondrial inner membrane"/>
    <property type="evidence" value="ECO:0007669"/>
    <property type="project" value="TreeGrafter"/>
</dbReference>
<protein>
    <submittedName>
        <fullName evidence="10">Tricarboxylate carrier</fullName>
    </submittedName>
</protein>
<comment type="similarity">
    <text evidence="2">Belongs to the sideroflexin family.</text>
</comment>
<evidence type="ECO:0000256" key="8">
    <source>
        <dbReference type="ARBA" id="ARBA00023136"/>
    </source>
</evidence>
<keyword evidence="5" id="KW-0029">Amino-acid transport</keyword>